<accession>A0ACC1WXH6</accession>
<dbReference type="EMBL" id="CM051406">
    <property type="protein sequence ID" value="KAJ4703861.1"/>
    <property type="molecule type" value="Genomic_DNA"/>
</dbReference>
<comment type="caution">
    <text evidence="1">The sequence shown here is derived from an EMBL/GenBank/DDBJ whole genome shotgun (WGS) entry which is preliminary data.</text>
</comment>
<proteinExistence type="predicted"/>
<keyword evidence="2" id="KW-1185">Reference proteome</keyword>
<evidence type="ECO:0000313" key="1">
    <source>
        <dbReference type="EMBL" id="KAJ4703861.1"/>
    </source>
</evidence>
<name>A0ACC1WXH6_MELAZ</name>
<keyword evidence="1" id="KW-0472">Membrane</keyword>
<protein>
    <submittedName>
        <fullName evidence="1">Transmembrane protein</fullName>
    </submittedName>
</protein>
<dbReference type="Proteomes" id="UP001164539">
    <property type="component" value="Chromosome 13"/>
</dbReference>
<gene>
    <name evidence="1" type="ORF">OWV82_023699</name>
</gene>
<sequence length="244" mass="28170">MEKLVLVSPSPAKVLLPLPRFPSFIYVAWAYTSRAWRKHTKIHGVLTRSVSVGVLHGGKLALERLIDYHQARADEKSLQATEIELKDLLRQEHPDFKKLQRTVARLEMSGKDAEAVGILSKALEEAQNESKQHEAYEIEMLLAEMLIYKGDFEKALQCKCLDEESISDARRPLYKAIIHILLGHPTEAVPYWEQFNDIRGDFQWPPGLQDSQVYEVIENFDKFKNVVELLKHDIQEIKKKKQPK</sequence>
<organism evidence="1 2">
    <name type="scientific">Melia azedarach</name>
    <name type="common">Chinaberry tree</name>
    <dbReference type="NCBI Taxonomy" id="155640"/>
    <lineage>
        <taxon>Eukaryota</taxon>
        <taxon>Viridiplantae</taxon>
        <taxon>Streptophyta</taxon>
        <taxon>Embryophyta</taxon>
        <taxon>Tracheophyta</taxon>
        <taxon>Spermatophyta</taxon>
        <taxon>Magnoliopsida</taxon>
        <taxon>eudicotyledons</taxon>
        <taxon>Gunneridae</taxon>
        <taxon>Pentapetalae</taxon>
        <taxon>rosids</taxon>
        <taxon>malvids</taxon>
        <taxon>Sapindales</taxon>
        <taxon>Meliaceae</taxon>
        <taxon>Melia</taxon>
    </lineage>
</organism>
<evidence type="ECO:0000313" key="2">
    <source>
        <dbReference type="Proteomes" id="UP001164539"/>
    </source>
</evidence>
<reference evidence="1 2" key="1">
    <citation type="journal article" date="2023" name="Science">
        <title>Complex scaffold remodeling in plant triterpene biosynthesis.</title>
        <authorList>
            <person name="De La Pena R."/>
            <person name="Hodgson H."/>
            <person name="Liu J.C."/>
            <person name="Stephenson M.J."/>
            <person name="Martin A.C."/>
            <person name="Owen C."/>
            <person name="Harkess A."/>
            <person name="Leebens-Mack J."/>
            <person name="Jimenez L.E."/>
            <person name="Osbourn A."/>
            <person name="Sattely E.S."/>
        </authorList>
    </citation>
    <scope>NUCLEOTIDE SEQUENCE [LARGE SCALE GENOMIC DNA]</scope>
    <source>
        <strain evidence="2">cv. JPN11</strain>
        <tissue evidence="1">Leaf</tissue>
    </source>
</reference>
<keyword evidence="1" id="KW-0812">Transmembrane</keyword>